<comment type="caution">
    <text evidence="1">The sequence shown here is derived from an EMBL/GenBank/DDBJ whole genome shotgun (WGS) entry which is preliminary data.</text>
</comment>
<proteinExistence type="predicted"/>
<reference evidence="1" key="1">
    <citation type="submission" date="2022-02" db="EMBL/GenBank/DDBJ databases">
        <title>Plant Genome Project.</title>
        <authorList>
            <person name="Zhang R.-G."/>
        </authorList>
    </citation>
    <scope>NUCLEOTIDE SEQUENCE</scope>
    <source>
        <strain evidence="1">AT1</strain>
    </source>
</reference>
<dbReference type="EMBL" id="CM046398">
    <property type="protein sequence ID" value="KAI8529988.1"/>
    <property type="molecule type" value="Genomic_DNA"/>
</dbReference>
<evidence type="ECO:0000313" key="2">
    <source>
        <dbReference type="Proteomes" id="UP001062846"/>
    </source>
</evidence>
<organism evidence="1 2">
    <name type="scientific">Rhododendron molle</name>
    <name type="common">Chinese azalea</name>
    <name type="synonym">Azalea mollis</name>
    <dbReference type="NCBI Taxonomy" id="49168"/>
    <lineage>
        <taxon>Eukaryota</taxon>
        <taxon>Viridiplantae</taxon>
        <taxon>Streptophyta</taxon>
        <taxon>Embryophyta</taxon>
        <taxon>Tracheophyta</taxon>
        <taxon>Spermatophyta</taxon>
        <taxon>Magnoliopsida</taxon>
        <taxon>eudicotyledons</taxon>
        <taxon>Gunneridae</taxon>
        <taxon>Pentapetalae</taxon>
        <taxon>asterids</taxon>
        <taxon>Ericales</taxon>
        <taxon>Ericaceae</taxon>
        <taxon>Ericoideae</taxon>
        <taxon>Rhodoreae</taxon>
        <taxon>Rhododendron</taxon>
    </lineage>
</organism>
<dbReference type="Proteomes" id="UP001062846">
    <property type="component" value="Chromosome 11"/>
</dbReference>
<evidence type="ECO:0000313" key="1">
    <source>
        <dbReference type="EMBL" id="KAI8529988.1"/>
    </source>
</evidence>
<name>A0ACC0LP96_RHOML</name>
<sequence>MVEDPSQRSEPVNIEGYVGCFVVLDRMPSVISLPTFEDVFGARPNNISSMLDQHVRVDQLSRFKVLMKEKIYVNSLLHGSMTTLNRFVKINGRTKVITTFRDMGANTSGRYGNV</sequence>
<gene>
    <name evidence="1" type="ORF">RHMOL_Rhmol11G0018900</name>
</gene>
<accession>A0ACC0LP96</accession>
<protein>
    <submittedName>
        <fullName evidence="1">Uncharacterized protein</fullName>
    </submittedName>
</protein>
<keyword evidence="2" id="KW-1185">Reference proteome</keyword>